<keyword evidence="2" id="KW-1185">Reference proteome</keyword>
<evidence type="ECO:0000313" key="1">
    <source>
        <dbReference type="EMBL" id="KAK7855323.1"/>
    </source>
</evidence>
<accession>A0AAW0LWB2</accession>
<organism evidence="1 2">
    <name type="scientific">Quercus suber</name>
    <name type="common">Cork oak</name>
    <dbReference type="NCBI Taxonomy" id="58331"/>
    <lineage>
        <taxon>Eukaryota</taxon>
        <taxon>Viridiplantae</taxon>
        <taxon>Streptophyta</taxon>
        <taxon>Embryophyta</taxon>
        <taxon>Tracheophyta</taxon>
        <taxon>Spermatophyta</taxon>
        <taxon>Magnoliopsida</taxon>
        <taxon>eudicotyledons</taxon>
        <taxon>Gunneridae</taxon>
        <taxon>Pentapetalae</taxon>
        <taxon>rosids</taxon>
        <taxon>fabids</taxon>
        <taxon>Fagales</taxon>
        <taxon>Fagaceae</taxon>
        <taxon>Quercus</taxon>
    </lineage>
</organism>
<dbReference type="EMBL" id="PKMF04000046">
    <property type="protein sequence ID" value="KAK7855323.1"/>
    <property type="molecule type" value="Genomic_DNA"/>
</dbReference>
<name>A0AAW0LWB2_QUESU</name>
<reference evidence="1 2" key="1">
    <citation type="journal article" date="2018" name="Sci. Data">
        <title>The draft genome sequence of cork oak.</title>
        <authorList>
            <person name="Ramos A.M."/>
            <person name="Usie A."/>
            <person name="Barbosa P."/>
            <person name="Barros P.M."/>
            <person name="Capote T."/>
            <person name="Chaves I."/>
            <person name="Simoes F."/>
            <person name="Abreu I."/>
            <person name="Carrasquinho I."/>
            <person name="Faro C."/>
            <person name="Guimaraes J.B."/>
            <person name="Mendonca D."/>
            <person name="Nobrega F."/>
            <person name="Rodrigues L."/>
            <person name="Saibo N.J.M."/>
            <person name="Varela M.C."/>
            <person name="Egas C."/>
            <person name="Matos J."/>
            <person name="Miguel C.M."/>
            <person name="Oliveira M.M."/>
            <person name="Ricardo C.P."/>
            <person name="Goncalves S."/>
        </authorList>
    </citation>
    <scope>NUCLEOTIDE SEQUENCE [LARGE SCALE GENOMIC DNA]</scope>
    <source>
        <strain evidence="2">cv. HL8</strain>
    </source>
</reference>
<gene>
    <name evidence="1" type="ORF">CFP56_028272</name>
</gene>
<dbReference type="Proteomes" id="UP000237347">
    <property type="component" value="Unassembled WGS sequence"/>
</dbReference>
<dbReference type="AlphaFoldDB" id="A0AAW0LWB2"/>
<evidence type="ECO:0000313" key="2">
    <source>
        <dbReference type="Proteomes" id="UP000237347"/>
    </source>
</evidence>
<proteinExistence type="predicted"/>
<comment type="caution">
    <text evidence="1">The sequence shown here is derived from an EMBL/GenBank/DDBJ whole genome shotgun (WGS) entry which is preliminary data.</text>
</comment>
<protein>
    <submittedName>
        <fullName evidence="1">Uncharacterized protein</fullName>
    </submittedName>
</protein>
<sequence>MKRTTTIAMQQKGKKIEVVTTCDYRSIFVPLLKLHLSQSPTFFKEITDSPVSPQIYACKGKIML</sequence>